<protein>
    <submittedName>
        <fullName evidence="1">Uncharacterized protein</fullName>
    </submittedName>
</protein>
<dbReference type="Proteomes" id="UP000185779">
    <property type="component" value="Unassembled WGS sequence"/>
</dbReference>
<sequence length="155" mass="18045">MWPRREKDRGETPLDLLFLDLMEKMRNEEENPPKPDRRLSRLQLVILKILNDSGGELNYRGLKTAAALAYGRGHIPSFAVSFSRSLRNLEEKGLVKLEFKTKKGCVYPHIEILRPQIKKVCLTEEGERVLMLKHHFNIKTPQEKDDFSFNGGDRR</sequence>
<organism evidence="1 2">
    <name type="scientific">Candidatus Syntropharchaeum butanivorans</name>
    <dbReference type="NCBI Taxonomy" id="1839936"/>
    <lineage>
        <taxon>Archaea</taxon>
        <taxon>Methanobacteriati</taxon>
        <taxon>Methanobacteriota</taxon>
        <taxon>Stenosarchaea group</taxon>
        <taxon>Methanomicrobia</taxon>
        <taxon>Methanosarcinales</taxon>
        <taxon>ANME-2 cluster</taxon>
        <taxon>Candidatus Syntropharchaeum</taxon>
    </lineage>
</organism>
<proteinExistence type="predicted"/>
<dbReference type="EMBL" id="LYOR01000001">
    <property type="protein sequence ID" value="OFV66808.1"/>
    <property type="molecule type" value="Genomic_DNA"/>
</dbReference>
<dbReference type="STRING" id="1839936.SBU_000101"/>
<accession>A0A1F2P6H4</accession>
<gene>
    <name evidence="1" type="ORF">SBU_000101</name>
</gene>
<keyword evidence="2" id="KW-1185">Reference proteome</keyword>
<comment type="caution">
    <text evidence="1">The sequence shown here is derived from an EMBL/GenBank/DDBJ whole genome shotgun (WGS) entry which is preliminary data.</text>
</comment>
<dbReference type="AlphaFoldDB" id="A0A1F2P6H4"/>
<evidence type="ECO:0000313" key="1">
    <source>
        <dbReference type="EMBL" id="OFV66808.1"/>
    </source>
</evidence>
<evidence type="ECO:0000313" key="2">
    <source>
        <dbReference type="Proteomes" id="UP000185779"/>
    </source>
</evidence>
<name>A0A1F2P6H4_9EURY</name>
<reference evidence="1" key="1">
    <citation type="submission" date="2016-05" db="EMBL/GenBank/DDBJ databases">
        <title>Microbial consortia oxidize butane by reversing methanogenesis.</title>
        <authorList>
            <person name="Laso-Perez R."/>
            <person name="Richter M."/>
            <person name="Wegener G."/>
            <person name="Musat F."/>
        </authorList>
    </citation>
    <scope>NUCLEOTIDE SEQUENCE [LARGE SCALE GENOMIC DNA]</scope>
    <source>
        <strain evidence="1">BOX1</strain>
    </source>
</reference>